<comment type="caution">
    <text evidence="1">The sequence shown here is derived from an EMBL/GenBank/DDBJ whole genome shotgun (WGS) entry which is preliminary data.</text>
</comment>
<evidence type="ECO:0000313" key="2">
    <source>
        <dbReference type="Proteomes" id="UP000222862"/>
    </source>
</evidence>
<protein>
    <submittedName>
        <fullName evidence="1">Uncharacterized protein</fullName>
    </submittedName>
</protein>
<dbReference type="Proteomes" id="UP000222862">
    <property type="component" value="Unassembled WGS sequence"/>
</dbReference>
<sequence length="72" mass="8713">MLIEMESTKNEEVELVKKEEEIYQKIRELENNIAGFKDIINNSTDWAEKSDYYRLIFEVEKKISLLNWVLEE</sequence>
<proteinExistence type="predicted"/>
<organism evidence="1 2">
    <name type="scientific">Fusobacterium nucleatum subsp. polymorphum</name>
    <name type="common">Fusobacterium polymorphum</name>
    <dbReference type="NCBI Taxonomy" id="76857"/>
    <lineage>
        <taxon>Bacteria</taxon>
        <taxon>Fusobacteriati</taxon>
        <taxon>Fusobacteriota</taxon>
        <taxon>Fusobacteriia</taxon>
        <taxon>Fusobacteriales</taxon>
        <taxon>Fusobacteriaceae</taxon>
        <taxon>Fusobacterium</taxon>
    </lineage>
</organism>
<evidence type="ECO:0000313" key="1">
    <source>
        <dbReference type="EMBL" id="PGH21769.1"/>
    </source>
</evidence>
<reference evidence="1 2" key="1">
    <citation type="submission" date="2017-06" db="EMBL/GenBank/DDBJ databases">
        <title>Genome sequencing of Fusobacterium nucleatum subsp. polymorphum KCOM 1232 (=ChDC F37).</title>
        <authorList>
            <person name="Kook J.-K."/>
            <person name="Park S.-N."/>
            <person name="Lim Y.K."/>
            <person name="Roh H."/>
        </authorList>
    </citation>
    <scope>NUCLEOTIDE SEQUENCE [LARGE SCALE GENOMIC DNA]</scope>
    <source>
        <strain evidence="2">KCOM 1232 ( ChDC F37)</strain>
    </source>
</reference>
<gene>
    <name evidence="1" type="ORF">RN96_00615</name>
</gene>
<accession>A0A2B7YL28</accession>
<name>A0A2B7YL28_FUSNP</name>
<dbReference type="AlphaFoldDB" id="A0A2B7YL28"/>
<dbReference type="EMBL" id="NJGI01000001">
    <property type="protein sequence ID" value="PGH21769.1"/>
    <property type="molecule type" value="Genomic_DNA"/>
</dbReference>